<feature type="region of interest" description="Disordered" evidence="1">
    <location>
        <begin position="187"/>
        <end position="252"/>
    </location>
</feature>
<gene>
    <name evidence="3" type="ORF">RHGRI_030605</name>
</gene>
<keyword evidence="2" id="KW-1133">Transmembrane helix</keyword>
<dbReference type="Proteomes" id="UP000823749">
    <property type="component" value="Chromosome 11"/>
</dbReference>
<organism evidence="3 4">
    <name type="scientific">Rhododendron griersonianum</name>
    <dbReference type="NCBI Taxonomy" id="479676"/>
    <lineage>
        <taxon>Eukaryota</taxon>
        <taxon>Viridiplantae</taxon>
        <taxon>Streptophyta</taxon>
        <taxon>Embryophyta</taxon>
        <taxon>Tracheophyta</taxon>
        <taxon>Spermatophyta</taxon>
        <taxon>Magnoliopsida</taxon>
        <taxon>eudicotyledons</taxon>
        <taxon>Gunneridae</taxon>
        <taxon>Pentapetalae</taxon>
        <taxon>asterids</taxon>
        <taxon>Ericales</taxon>
        <taxon>Ericaceae</taxon>
        <taxon>Ericoideae</taxon>
        <taxon>Rhodoreae</taxon>
        <taxon>Rhododendron</taxon>
    </lineage>
</organism>
<feature type="compositionally biased region" description="Low complexity" evidence="1">
    <location>
        <begin position="427"/>
        <end position="437"/>
    </location>
</feature>
<feature type="region of interest" description="Disordered" evidence="1">
    <location>
        <begin position="423"/>
        <end position="443"/>
    </location>
</feature>
<evidence type="ECO:0000256" key="2">
    <source>
        <dbReference type="SAM" id="Phobius"/>
    </source>
</evidence>
<keyword evidence="2" id="KW-0472">Membrane</keyword>
<dbReference type="EMBL" id="JACTNZ010000011">
    <property type="protein sequence ID" value="KAG5523678.1"/>
    <property type="molecule type" value="Genomic_DNA"/>
</dbReference>
<keyword evidence="2" id="KW-0812">Transmembrane</keyword>
<sequence length="496" mass="54060">MAAADTEHRAAMAKLTPSAKQELLCSSSYLFVVADTCVWELQKLTSLSQYKSAMCKVQCPTIQNSVMIAVLCDRISSVMIPVGLLSCISCYGEQVQLMHKVISLPGFSYSLLAAFLAVSFCTAWLLYFCYGATILLCVAAIGLVCCCLVDSAAVELSVSEDQLLEILGGVVSSNQAEGELKQHIKSITSQGKGQSEPDYSLAPEPPDQLGSSSKEGADLIPSHHISCGPSEQHRTAEYNRSTNLRPPTDLEACTNLRPTPADFRTFSWIRTCTAQIWSISELDQQTRTALDLTNLLGYATGFLRAFDAGQEMLPSFARNGGLRCERSNYQLWLQQHVLLLFCAFPDIVRPSRVQSLWLNSRSSGPSIRSLWLNSCSRPPLVRPSQAPFTAGHHAVLPVVGWSKLRSIGQRSVSSEQAFLGSTATGCRSQSGRQSSRRPFGLNGTGTGPFIGQSFSAWAVSQPPIRLSQSMRWTVQPPGLPSKPIPVATPPIRWLPR</sequence>
<evidence type="ECO:0000256" key="1">
    <source>
        <dbReference type="SAM" id="MobiDB-lite"/>
    </source>
</evidence>
<name>A0AAV6I7W7_9ERIC</name>
<proteinExistence type="predicted"/>
<reference evidence="3" key="1">
    <citation type="submission" date="2020-08" db="EMBL/GenBank/DDBJ databases">
        <title>Plant Genome Project.</title>
        <authorList>
            <person name="Zhang R.-G."/>
        </authorList>
    </citation>
    <scope>NUCLEOTIDE SEQUENCE</scope>
    <source>
        <strain evidence="3">WSP0</strain>
        <tissue evidence="3">Leaf</tissue>
    </source>
</reference>
<evidence type="ECO:0000313" key="4">
    <source>
        <dbReference type="Proteomes" id="UP000823749"/>
    </source>
</evidence>
<dbReference type="AlphaFoldDB" id="A0AAV6I7W7"/>
<keyword evidence="4" id="KW-1185">Reference proteome</keyword>
<feature type="transmembrane region" description="Helical" evidence="2">
    <location>
        <begin position="133"/>
        <end position="154"/>
    </location>
</feature>
<evidence type="ECO:0000313" key="3">
    <source>
        <dbReference type="EMBL" id="KAG5523678.1"/>
    </source>
</evidence>
<accession>A0AAV6I7W7</accession>
<comment type="caution">
    <text evidence="3">The sequence shown here is derived from an EMBL/GenBank/DDBJ whole genome shotgun (WGS) entry which is preliminary data.</text>
</comment>
<feature type="transmembrane region" description="Helical" evidence="2">
    <location>
        <begin position="107"/>
        <end position="127"/>
    </location>
</feature>
<protein>
    <submittedName>
        <fullName evidence="3">Uncharacterized protein</fullName>
    </submittedName>
</protein>